<evidence type="ECO:0000256" key="2">
    <source>
        <dbReference type="ARBA" id="ARBA00022692"/>
    </source>
</evidence>
<keyword evidence="2 6" id="KW-0812">Transmembrane</keyword>
<evidence type="ECO:0000256" key="4">
    <source>
        <dbReference type="ARBA" id="ARBA00023136"/>
    </source>
</evidence>
<dbReference type="PROSITE" id="PS51012">
    <property type="entry name" value="ABC_TM2"/>
    <property type="match status" value="1"/>
</dbReference>
<feature type="transmembrane region" description="Helical" evidence="6">
    <location>
        <begin position="53"/>
        <end position="71"/>
    </location>
</feature>
<dbReference type="AlphaFoldDB" id="A0A0E4GXH5"/>
<feature type="transmembrane region" description="Helical" evidence="6">
    <location>
        <begin position="217"/>
        <end position="240"/>
    </location>
</feature>
<sequence length="247" mass="26178">MSALAALTERSLVSATRDGEMIFEVLSPIAYLAGFSVALHGLIDTGPVTYSQYLVPAVVVQSMIFVGLLTADRAIRDHLSGLGVRLRSQPISAATPVTARMAATQIRAVLALLVALVAGYAFGFRMTGGLVDSIAFVFIALLLCLAVGLGADALGSSSNSLQGASYMLFVPQLLLFLLSTGIAPEKTFPAWLRPWVRNQPVSQVAETLRGLGSGHVAINNLVISLAWCFGMVLVFGAITIRMQRRSV</sequence>
<comment type="subcellular location">
    <subcellularLocation>
        <location evidence="1">Membrane</location>
        <topology evidence="1">Multi-pass membrane protein</topology>
    </subcellularLocation>
</comment>
<dbReference type="PANTHER" id="PTHR43229">
    <property type="entry name" value="NODULATION PROTEIN J"/>
    <property type="match status" value="1"/>
</dbReference>
<evidence type="ECO:0000313" key="10">
    <source>
        <dbReference type="Proteomes" id="UP000199251"/>
    </source>
</evidence>
<feature type="transmembrane region" description="Helical" evidence="6">
    <location>
        <begin position="166"/>
        <end position="184"/>
    </location>
</feature>
<feature type="transmembrane region" description="Helical" evidence="6">
    <location>
        <begin position="133"/>
        <end position="154"/>
    </location>
</feature>
<organism evidence="8 10">
    <name type="scientific">Mycobacterium lentiflavum</name>
    <dbReference type="NCBI Taxonomy" id="141349"/>
    <lineage>
        <taxon>Bacteria</taxon>
        <taxon>Bacillati</taxon>
        <taxon>Actinomycetota</taxon>
        <taxon>Actinomycetes</taxon>
        <taxon>Mycobacteriales</taxon>
        <taxon>Mycobacteriaceae</taxon>
        <taxon>Mycobacterium</taxon>
        <taxon>Mycobacterium simiae complex</taxon>
    </lineage>
</organism>
<dbReference type="InterPro" id="IPR013525">
    <property type="entry name" value="ABC2_TM"/>
</dbReference>
<dbReference type="EMBL" id="CTEE01000001">
    <property type="protein sequence ID" value="CQD13117.1"/>
    <property type="molecule type" value="Genomic_DNA"/>
</dbReference>
<evidence type="ECO:0000256" key="6">
    <source>
        <dbReference type="SAM" id="Phobius"/>
    </source>
</evidence>
<reference evidence="8 10" key="1">
    <citation type="submission" date="2015-03" db="EMBL/GenBank/DDBJ databases">
        <authorList>
            <person name="Urmite Genomes"/>
        </authorList>
    </citation>
    <scope>NUCLEOTIDE SEQUENCE [LARGE SCALE GENOMIC DNA]</scope>
    <source>
        <strain evidence="8 10">CSUR P1491</strain>
    </source>
</reference>
<proteinExistence type="predicted"/>
<feature type="transmembrane region" description="Helical" evidence="6">
    <location>
        <begin position="108"/>
        <end position="127"/>
    </location>
</feature>
<keyword evidence="11" id="KW-1185">Reference proteome</keyword>
<dbReference type="GO" id="GO:0140359">
    <property type="term" value="F:ABC-type transporter activity"/>
    <property type="evidence" value="ECO:0007669"/>
    <property type="project" value="InterPro"/>
</dbReference>
<evidence type="ECO:0000313" key="8">
    <source>
        <dbReference type="EMBL" id="CQD13117.1"/>
    </source>
</evidence>
<evidence type="ECO:0000256" key="1">
    <source>
        <dbReference type="ARBA" id="ARBA00004141"/>
    </source>
</evidence>
<feature type="transmembrane region" description="Helical" evidence="6">
    <location>
        <begin position="21"/>
        <end position="41"/>
    </location>
</feature>
<dbReference type="PANTHER" id="PTHR43229:SF2">
    <property type="entry name" value="NODULATION PROTEIN J"/>
    <property type="match status" value="1"/>
</dbReference>
<keyword evidence="3 6" id="KW-1133">Transmembrane helix</keyword>
<dbReference type="PIRSF" id="PIRSF006648">
    <property type="entry name" value="DrrB"/>
    <property type="match status" value="1"/>
</dbReference>
<dbReference type="GO" id="GO:0043190">
    <property type="term" value="C:ATP-binding cassette (ABC) transporter complex"/>
    <property type="evidence" value="ECO:0007669"/>
    <property type="project" value="InterPro"/>
</dbReference>
<evidence type="ECO:0000313" key="9">
    <source>
        <dbReference type="EMBL" id="ULP44516.1"/>
    </source>
</evidence>
<dbReference type="Pfam" id="PF12698">
    <property type="entry name" value="ABC2_membrane_3"/>
    <property type="match status" value="1"/>
</dbReference>
<dbReference type="EMBL" id="CP092423">
    <property type="protein sequence ID" value="ULP44516.1"/>
    <property type="molecule type" value="Genomic_DNA"/>
</dbReference>
<dbReference type="InterPro" id="IPR047817">
    <property type="entry name" value="ABC2_TM_bact-type"/>
</dbReference>
<dbReference type="Proteomes" id="UP001055171">
    <property type="component" value="Chromosome"/>
</dbReference>
<keyword evidence="5" id="KW-0046">Antibiotic resistance</keyword>
<name>A0A0E4GXH5_MYCLN</name>
<evidence type="ECO:0000259" key="7">
    <source>
        <dbReference type="PROSITE" id="PS51012"/>
    </source>
</evidence>
<evidence type="ECO:0000313" key="11">
    <source>
        <dbReference type="Proteomes" id="UP001055171"/>
    </source>
</evidence>
<evidence type="ECO:0000256" key="5">
    <source>
        <dbReference type="ARBA" id="ARBA00023251"/>
    </source>
</evidence>
<dbReference type="InterPro" id="IPR000412">
    <property type="entry name" value="ABC_2_transport"/>
</dbReference>
<dbReference type="RefSeq" id="WP_090601629.1">
    <property type="nucleotide sequence ID" value="NZ_CP092423.2"/>
</dbReference>
<reference evidence="9" key="2">
    <citation type="submission" date="2022-08" db="EMBL/GenBank/DDBJ databases">
        <title>Complete genome sequence of 14 non-tuberculosis mycobacteria type-strains.</title>
        <authorList>
            <person name="Igarashi Y."/>
            <person name="Osugi A."/>
            <person name="Mitarai S."/>
        </authorList>
    </citation>
    <scope>NUCLEOTIDE SEQUENCE</scope>
    <source>
        <strain evidence="9">ATCC 51985</strain>
    </source>
</reference>
<accession>A0A0E4GXH5</accession>
<dbReference type="Proteomes" id="UP000199251">
    <property type="component" value="Unassembled WGS sequence"/>
</dbReference>
<evidence type="ECO:0000256" key="3">
    <source>
        <dbReference type="ARBA" id="ARBA00022989"/>
    </source>
</evidence>
<dbReference type="OrthoDB" id="8988363at2"/>
<protein>
    <submittedName>
        <fullName evidence="8">ABC transporter efflux protein, DrrB family protein</fullName>
    </submittedName>
    <submittedName>
        <fullName evidence="9">ABC transporter permease</fullName>
    </submittedName>
</protein>
<gene>
    <name evidence="8" type="ORF">BN1232_02542</name>
    <name evidence="9" type="ORF">MJO58_11675</name>
</gene>
<keyword evidence="4 6" id="KW-0472">Membrane</keyword>
<dbReference type="STRING" id="141349.BN1232_02542"/>
<dbReference type="GO" id="GO:0046677">
    <property type="term" value="P:response to antibiotic"/>
    <property type="evidence" value="ECO:0007669"/>
    <property type="project" value="UniProtKB-KW"/>
</dbReference>
<dbReference type="InterPro" id="IPR051784">
    <property type="entry name" value="Nod_factor_ABC_transporter"/>
</dbReference>
<feature type="domain" description="ABC transmembrane type-2" evidence="7">
    <location>
        <begin position="19"/>
        <end position="246"/>
    </location>
</feature>